<organism evidence="2 3">
    <name type="scientific">Polarella glacialis</name>
    <name type="common">Dinoflagellate</name>
    <dbReference type="NCBI Taxonomy" id="89957"/>
    <lineage>
        <taxon>Eukaryota</taxon>
        <taxon>Sar</taxon>
        <taxon>Alveolata</taxon>
        <taxon>Dinophyceae</taxon>
        <taxon>Suessiales</taxon>
        <taxon>Suessiaceae</taxon>
        <taxon>Polarella</taxon>
    </lineage>
</organism>
<dbReference type="Proteomes" id="UP000654075">
    <property type="component" value="Unassembled WGS sequence"/>
</dbReference>
<reference evidence="2" key="1">
    <citation type="submission" date="2021-02" db="EMBL/GenBank/DDBJ databases">
        <authorList>
            <person name="Dougan E. K."/>
            <person name="Rhodes N."/>
            <person name="Thang M."/>
            <person name="Chan C."/>
        </authorList>
    </citation>
    <scope>NUCLEOTIDE SEQUENCE</scope>
</reference>
<evidence type="ECO:0000313" key="2">
    <source>
        <dbReference type="EMBL" id="CAE8639667.1"/>
    </source>
</evidence>
<sequence length="576" mass="65199">MLEKHESPDSASPEIFVVDRHGDALLYWQKARSSQVSNDSGGVHSSGQKCQAPFSVLHFDSHADMHLDWADEVWTRPDPNWRPPPIEQLRQRLLSQVNIKNFQPAAIFDSLIDTTVWIRSDFSLGKYNSPAPGFYQKCLGLPDYSQPDRRPDLGVLPPQLLEAGSSARPLLCFWDLESPINAGSFHEYGELVPHEHRRTVLHSKDSAFPLEKNTTWEDVPPHWMSGRPPQDGYSVPFHQGVLTFEQLQAPGILHRVMTFMRLDMDTAAAGDGVHRKEQQRRQPWILDIDLDYFATFCPSLSAPINRHSWTSQEDSEAFAAWAIPFRMIVSNGLEPACSDLFEPSMFQAHTAREVTQLALLPSATRRELSGHELLLRFRRFCPQCRPPESCLDALAKLINELSAKQQEQWRLLDGEDWHMVMQPHGPHHFASQADLCYEVQRLEVLACLPYPPALITVARSSDLYLPAEAAAAIEWEVLLLLRRIWPPKKSNDLKGELRNACRKGPAAAAAALALHGVHFHQPSWPEEPLRPQPWPQQGDHWNSSVEGVVETGWTAVAVSQIDIWTRAEDLVFEAVD</sequence>
<evidence type="ECO:0000313" key="3">
    <source>
        <dbReference type="Proteomes" id="UP000654075"/>
    </source>
</evidence>
<accession>A0A813HNJ4</accession>
<proteinExistence type="inferred from homology"/>
<dbReference type="PANTHER" id="PTHR13225:SF3">
    <property type="entry name" value="UPF0489 PROTEIN C5ORF22"/>
    <property type="match status" value="1"/>
</dbReference>
<dbReference type="EMBL" id="CAJNNV010032344">
    <property type="protein sequence ID" value="CAE8639667.1"/>
    <property type="molecule type" value="Genomic_DNA"/>
</dbReference>
<dbReference type="InterPro" id="IPR024131">
    <property type="entry name" value="UPF0489"/>
</dbReference>
<comment type="similarity">
    <text evidence="1">Belongs to the UPF0489 family.</text>
</comment>
<protein>
    <submittedName>
        <fullName evidence="2">Uncharacterized protein</fullName>
    </submittedName>
</protein>
<dbReference type="PANTHER" id="PTHR13225">
    <property type="entry name" value="MISEXPRESSION SUPPRESSOR OF RAS 6"/>
    <property type="match status" value="1"/>
</dbReference>
<dbReference type="AlphaFoldDB" id="A0A813HNJ4"/>
<name>A0A813HNJ4_POLGL</name>
<evidence type="ECO:0000256" key="1">
    <source>
        <dbReference type="ARBA" id="ARBA00007099"/>
    </source>
</evidence>
<keyword evidence="3" id="KW-1185">Reference proteome</keyword>
<comment type="caution">
    <text evidence="2">The sequence shown here is derived from an EMBL/GenBank/DDBJ whole genome shotgun (WGS) entry which is preliminary data.</text>
</comment>
<gene>
    <name evidence="2" type="ORF">PGLA1383_LOCUS54683</name>
</gene>
<dbReference type="OrthoDB" id="418142at2759"/>